<feature type="compositionally biased region" description="Acidic residues" evidence="1">
    <location>
        <begin position="655"/>
        <end position="668"/>
    </location>
</feature>
<protein>
    <recommendedName>
        <fullName evidence="2">Telomeric single stranded DNA binding POT1/Cdc13 domain-containing protein</fullName>
    </recommendedName>
</protein>
<feature type="compositionally biased region" description="Polar residues" evidence="1">
    <location>
        <begin position="805"/>
        <end position="823"/>
    </location>
</feature>
<dbReference type="SMART" id="SM00976">
    <property type="entry name" value="Telo_bind"/>
    <property type="match status" value="1"/>
</dbReference>
<feature type="region of interest" description="Disordered" evidence="1">
    <location>
        <begin position="506"/>
        <end position="529"/>
    </location>
</feature>
<evidence type="ECO:0000313" key="4">
    <source>
        <dbReference type="Proteomes" id="UP000015100"/>
    </source>
</evidence>
<gene>
    <name evidence="3" type="ORF">H072_8610</name>
</gene>
<feature type="compositionally biased region" description="Polar residues" evidence="1">
    <location>
        <begin position="400"/>
        <end position="409"/>
    </location>
</feature>
<dbReference type="STRING" id="1284197.S8A9J2"/>
<feature type="compositionally biased region" description="Polar residues" evidence="1">
    <location>
        <begin position="622"/>
        <end position="632"/>
    </location>
</feature>
<evidence type="ECO:0000259" key="2">
    <source>
        <dbReference type="SMART" id="SM00976"/>
    </source>
</evidence>
<feature type="domain" description="Telomeric single stranded DNA binding POT1/Cdc13" evidence="2">
    <location>
        <begin position="1037"/>
        <end position="1180"/>
    </location>
</feature>
<sequence length="1202" mass="133890">MASLPDLSALQPIPLSSLDPSATPTGEITATVAALWPYSSSALKLTAIIAEPDHLKREQRGELKVSFHGYAAEALKNLTIGDVVKVSLEGVEWEALPAAEEKDVPWQLRWEKRLRAKVFQSGSTKPYVDIDKSFNQARRSGVFERIAAAEAIISQSQLEEDDDIELHTPLKKNSQLSAGSWSTSFRGAEAPSQTPLNIFAQGKRQLFSLDSDEEDEELDAERATKKPRFFEPSQSFRYVSDSPGDEEQPESETLQRTEDQFFDENSFRESLRESGSRMYIRPDEPGDTSAGDQSFRTVLGDKTQSSKLFVRPDNTQTSTQGTLSQGTILGQEMNTRPREPDSSTADDIFQIIFGQPPGKYTPESQQLTNETATLGRSVLPSQESETSTKTPLATKEVSPLLSSAARSTSPPGPGPLQPVDLDSQPMSSFALDLSQSSLATHRPTSIEMPPPPFQPKRFPQLDLSTSEHINPLTPTLKPAPSPVLPLPSPFPTSSLDKGSVFFPSQLSQSFTSSGEESDGVESSAEGLASIPATAKAVLERMEVRKQERTIDSAGSETIEESIEIKHETITVVEHASSPIYHGTPESSHIADAEDAALDSENEEGEDGEEEEEEGEEERSSEYSQSQTQSIANQEIIEILDSSDEEGDVEARAYEDKEEGEDEEDEFEYVDPASHSRQNEMEAEYNDEEEASFEAEEQVAVEEEDDDDDEDEGYPEKGAYDDEEEEEDDETEYRYDKDRRTRDDIEFDELEEFEFENIAKSPQVSEEEPDTDNEYLKVGKSPVSSHRSASQMTKRSSRTRADQSPDIFSSLSPVQKLPPQSSGLRGTVFSRIPGYHSSSDSRSSSPLPHHNKPSRIPWPEILVLPPADQIPQTPHTPGNNYVHTLEDNGFEIVGSSNEGRRPKFADLSGAGNPKVPGRPKKHRLLPWMTPQPVPNKVPSSATRILHTDPVVFPTSSPKRHATPMAKVIEIGRRQRKLFEERLAAAHHPPVTTAGPGPIYESPPLETEVEGEPEEIRRFRRYNRSSRVTGGVVTSFSEFVPLDVLHRLTWAAQVDLFAVNLREAEVEQLPKKPKFFQLKFTIIDPSCIDGRSSTISLIRPYQIALPAKVKPGDILLLRNIQIKSIDGQRAGFSTMSSSWVVWRPRRRADGTQEMAIVPDEGPPTEFGAEEVEYVNQLWEWWKGIDVDLRVYLINRREEVNTEDQ</sequence>
<dbReference type="Gene3D" id="2.40.50.140">
    <property type="entry name" value="Nucleic acid-binding proteins"/>
    <property type="match status" value="1"/>
</dbReference>
<dbReference type="GO" id="GO:0003677">
    <property type="term" value="F:DNA binding"/>
    <property type="evidence" value="ECO:0007669"/>
    <property type="project" value="InterPro"/>
</dbReference>
<feature type="compositionally biased region" description="Low complexity" evidence="1">
    <location>
        <begin position="315"/>
        <end position="327"/>
    </location>
</feature>
<feature type="compositionally biased region" description="Polar residues" evidence="1">
    <location>
        <begin position="433"/>
        <end position="443"/>
    </location>
</feature>
<feature type="compositionally biased region" description="Polar residues" evidence="1">
    <location>
        <begin position="781"/>
        <end position="793"/>
    </location>
</feature>
<proteinExistence type="predicted"/>
<feature type="compositionally biased region" description="Basic and acidic residues" evidence="1">
    <location>
        <begin position="731"/>
        <end position="743"/>
    </location>
</feature>
<dbReference type="OMA" id="VWPYSSS"/>
<feature type="region of interest" description="Disordered" evidence="1">
    <location>
        <begin position="209"/>
        <end position="490"/>
    </location>
</feature>
<feature type="compositionally biased region" description="Acidic residues" evidence="1">
    <location>
        <begin position="592"/>
        <end position="618"/>
    </location>
</feature>
<feature type="compositionally biased region" description="Polar residues" evidence="1">
    <location>
        <begin position="290"/>
        <end position="307"/>
    </location>
</feature>
<evidence type="ECO:0000256" key="1">
    <source>
        <dbReference type="SAM" id="MobiDB-lite"/>
    </source>
</evidence>
<dbReference type="GO" id="GO:0000781">
    <property type="term" value="C:chromosome, telomeric region"/>
    <property type="evidence" value="ECO:0007669"/>
    <property type="project" value="InterPro"/>
</dbReference>
<feature type="compositionally biased region" description="Polar residues" evidence="1">
    <location>
        <begin position="362"/>
        <end position="391"/>
    </location>
</feature>
<reference evidence="4" key="2">
    <citation type="submission" date="2013-04" db="EMBL/GenBank/DDBJ databases">
        <title>Genomic mechanisms accounting for the adaptation to parasitism in nematode-trapping fungi.</title>
        <authorList>
            <person name="Ahren D.G."/>
        </authorList>
    </citation>
    <scope>NUCLEOTIDE SEQUENCE [LARGE SCALE GENOMIC DNA]</scope>
    <source>
        <strain evidence="4">CBS 200.50</strain>
    </source>
</reference>
<feature type="compositionally biased region" description="Acidic residues" evidence="1">
    <location>
        <begin position="680"/>
        <end position="712"/>
    </location>
</feature>
<dbReference type="EMBL" id="AQGS01000612">
    <property type="protein sequence ID" value="EPS37751.1"/>
    <property type="molecule type" value="Genomic_DNA"/>
</dbReference>
<comment type="caution">
    <text evidence="3">The sequence shown here is derived from an EMBL/GenBank/DDBJ whole genome shotgun (WGS) entry which is preliminary data.</text>
</comment>
<name>S8A9J2_DACHA</name>
<dbReference type="InterPro" id="IPR011564">
    <property type="entry name" value="Telomer_end-bd_POT1/Cdc13"/>
</dbReference>
<dbReference type="HOGENOM" id="CLU_271474_0_0_1"/>
<accession>S8A9J2</accession>
<feature type="region of interest" description="Disordered" evidence="1">
    <location>
        <begin position="904"/>
        <end position="939"/>
    </location>
</feature>
<organism evidence="3 4">
    <name type="scientific">Dactylellina haptotyla (strain CBS 200.50)</name>
    <name type="common">Nematode-trapping fungus</name>
    <name type="synonym">Monacrosporium haptotylum</name>
    <dbReference type="NCBI Taxonomy" id="1284197"/>
    <lineage>
        <taxon>Eukaryota</taxon>
        <taxon>Fungi</taxon>
        <taxon>Dikarya</taxon>
        <taxon>Ascomycota</taxon>
        <taxon>Pezizomycotina</taxon>
        <taxon>Orbiliomycetes</taxon>
        <taxon>Orbiliales</taxon>
        <taxon>Orbiliaceae</taxon>
        <taxon>Dactylellina</taxon>
    </lineage>
</organism>
<reference evidence="3 4" key="1">
    <citation type="journal article" date="2013" name="PLoS Genet.">
        <title>Genomic mechanisms accounting for the adaptation to parasitism in nematode-trapping fungi.</title>
        <authorList>
            <person name="Meerupati T."/>
            <person name="Andersson K.M."/>
            <person name="Friman E."/>
            <person name="Kumar D."/>
            <person name="Tunlid A."/>
            <person name="Ahren D."/>
        </authorList>
    </citation>
    <scope>NUCLEOTIDE SEQUENCE [LARGE SCALE GENOMIC DNA]</scope>
    <source>
        <strain evidence="3 4">CBS 200.50</strain>
    </source>
</reference>
<dbReference type="eggNOG" id="ENOG502SAAT">
    <property type="taxonomic scope" value="Eukaryota"/>
</dbReference>
<feature type="compositionally biased region" description="Basic and acidic residues" evidence="1">
    <location>
        <begin position="253"/>
        <end position="284"/>
    </location>
</feature>
<feature type="compositionally biased region" description="Acidic residues" evidence="1">
    <location>
        <begin position="210"/>
        <end position="219"/>
    </location>
</feature>
<feature type="compositionally biased region" description="Acidic residues" evidence="1">
    <location>
        <begin position="720"/>
        <end position="730"/>
    </location>
</feature>
<keyword evidence="4" id="KW-1185">Reference proteome</keyword>
<feature type="compositionally biased region" description="Pro residues" evidence="1">
    <location>
        <begin position="477"/>
        <end position="490"/>
    </location>
</feature>
<dbReference type="Pfam" id="PF02765">
    <property type="entry name" value="POT1"/>
    <property type="match status" value="1"/>
</dbReference>
<dbReference type="OrthoDB" id="5363079at2759"/>
<dbReference type="AlphaFoldDB" id="S8A9J2"/>
<feature type="region of interest" description="Disordered" evidence="1">
    <location>
        <begin position="569"/>
        <end position="853"/>
    </location>
</feature>
<dbReference type="Proteomes" id="UP000015100">
    <property type="component" value="Unassembled WGS sequence"/>
</dbReference>
<dbReference type="GO" id="GO:0000723">
    <property type="term" value="P:telomere maintenance"/>
    <property type="evidence" value="ECO:0007669"/>
    <property type="project" value="InterPro"/>
</dbReference>
<feature type="region of interest" description="Disordered" evidence="1">
    <location>
        <begin position="986"/>
        <end position="1010"/>
    </location>
</feature>
<feature type="compositionally biased region" description="Acidic residues" evidence="1">
    <location>
        <begin position="744"/>
        <end position="754"/>
    </location>
</feature>
<dbReference type="SUPFAM" id="SSF50249">
    <property type="entry name" value="Nucleic acid-binding proteins"/>
    <property type="match status" value="1"/>
</dbReference>
<dbReference type="InterPro" id="IPR012340">
    <property type="entry name" value="NA-bd_OB-fold"/>
</dbReference>
<evidence type="ECO:0000313" key="3">
    <source>
        <dbReference type="EMBL" id="EPS37751.1"/>
    </source>
</evidence>